<sequence length="117" mass="13955">TPKDQQRSTLLRLPAELRLQIFELVLGGSQIRICDVTKCAIRLHKCRSRKQKLRYDTYFHLRRRHLALLVTCRQIHTEAKLLPFARNEFHGHHWSVHLAMYYRLTDAQVRAITNLRV</sequence>
<feature type="non-terminal residue" evidence="2">
    <location>
        <position position="1"/>
    </location>
</feature>
<feature type="domain" description="DUF7730" evidence="1">
    <location>
        <begin position="4"/>
        <end position="117"/>
    </location>
</feature>
<dbReference type="OrthoDB" id="3673901at2759"/>
<protein>
    <recommendedName>
        <fullName evidence="1">DUF7730 domain-containing protein</fullName>
    </recommendedName>
</protein>
<feature type="non-terminal residue" evidence="2">
    <location>
        <position position="117"/>
    </location>
</feature>
<organism evidence="2 3">
    <name type="scientific">Decorospora gaudefroyi</name>
    <dbReference type="NCBI Taxonomy" id="184978"/>
    <lineage>
        <taxon>Eukaryota</taxon>
        <taxon>Fungi</taxon>
        <taxon>Dikarya</taxon>
        <taxon>Ascomycota</taxon>
        <taxon>Pezizomycotina</taxon>
        <taxon>Dothideomycetes</taxon>
        <taxon>Pleosporomycetidae</taxon>
        <taxon>Pleosporales</taxon>
        <taxon>Pleosporineae</taxon>
        <taxon>Pleosporaceae</taxon>
        <taxon>Decorospora</taxon>
    </lineage>
</organism>
<dbReference type="PANTHER" id="PTHR38790:SF4">
    <property type="entry name" value="2EXR DOMAIN-CONTAINING PROTEIN"/>
    <property type="match status" value="1"/>
</dbReference>
<dbReference type="Pfam" id="PF24864">
    <property type="entry name" value="DUF7730"/>
    <property type="match status" value="1"/>
</dbReference>
<accession>A0A6A5KCB6</accession>
<dbReference type="Proteomes" id="UP000800040">
    <property type="component" value="Unassembled WGS sequence"/>
</dbReference>
<dbReference type="EMBL" id="ML975328">
    <property type="protein sequence ID" value="KAF1832937.1"/>
    <property type="molecule type" value="Genomic_DNA"/>
</dbReference>
<evidence type="ECO:0000313" key="3">
    <source>
        <dbReference type="Proteomes" id="UP000800040"/>
    </source>
</evidence>
<gene>
    <name evidence="2" type="ORF">BDW02DRAFT_481961</name>
</gene>
<evidence type="ECO:0000313" key="2">
    <source>
        <dbReference type="EMBL" id="KAF1832937.1"/>
    </source>
</evidence>
<dbReference type="AlphaFoldDB" id="A0A6A5KCB6"/>
<proteinExistence type="predicted"/>
<reference evidence="2" key="1">
    <citation type="submission" date="2020-01" db="EMBL/GenBank/DDBJ databases">
        <authorList>
            <consortium name="DOE Joint Genome Institute"/>
            <person name="Haridas S."/>
            <person name="Albert R."/>
            <person name="Binder M."/>
            <person name="Bloem J."/>
            <person name="Labutti K."/>
            <person name="Salamov A."/>
            <person name="Andreopoulos B."/>
            <person name="Baker S.E."/>
            <person name="Barry K."/>
            <person name="Bills G."/>
            <person name="Bluhm B.H."/>
            <person name="Cannon C."/>
            <person name="Castanera R."/>
            <person name="Culley D.E."/>
            <person name="Daum C."/>
            <person name="Ezra D."/>
            <person name="Gonzalez J.B."/>
            <person name="Henrissat B."/>
            <person name="Kuo A."/>
            <person name="Liang C."/>
            <person name="Lipzen A."/>
            <person name="Lutzoni F."/>
            <person name="Magnuson J."/>
            <person name="Mondo S."/>
            <person name="Nolan M."/>
            <person name="Ohm R."/>
            <person name="Pangilinan J."/>
            <person name="Park H.-J."/>
            <person name="Ramirez L."/>
            <person name="Alfaro M."/>
            <person name="Sun H."/>
            <person name="Tritt A."/>
            <person name="Yoshinaga Y."/>
            <person name="Zwiers L.-H."/>
            <person name="Turgeon B.G."/>
            <person name="Goodwin S.B."/>
            <person name="Spatafora J.W."/>
            <person name="Crous P.W."/>
            <person name="Grigoriev I.V."/>
        </authorList>
    </citation>
    <scope>NUCLEOTIDE SEQUENCE</scope>
    <source>
        <strain evidence="2">P77</strain>
    </source>
</reference>
<keyword evidence="3" id="KW-1185">Reference proteome</keyword>
<dbReference type="PANTHER" id="PTHR38790">
    <property type="entry name" value="2EXR DOMAIN-CONTAINING PROTEIN-RELATED"/>
    <property type="match status" value="1"/>
</dbReference>
<name>A0A6A5KCB6_9PLEO</name>
<evidence type="ECO:0000259" key="1">
    <source>
        <dbReference type="Pfam" id="PF24864"/>
    </source>
</evidence>
<dbReference type="InterPro" id="IPR056632">
    <property type="entry name" value="DUF7730"/>
</dbReference>